<proteinExistence type="inferred from homology"/>
<dbReference type="InterPro" id="IPR036942">
    <property type="entry name" value="Beta-barrel_TonB_sf"/>
</dbReference>
<comment type="subcellular location">
    <subcellularLocation>
        <location evidence="1 8">Cell outer membrane</location>
        <topology evidence="1 8">Multi-pass membrane protein</topology>
    </subcellularLocation>
</comment>
<name>V8CH35_9BACT</name>
<keyword evidence="3 8" id="KW-1134">Transmembrane beta strand</keyword>
<dbReference type="InterPro" id="IPR039426">
    <property type="entry name" value="TonB-dep_rcpt-like"/>
</dbReference>
<evidence type="ECO:0000256" key="6">
    <source>
        <dbReference type="ARBA" id="ARBA00023136"/>
    </source>
</evidence>
<dbReference type="PATRIC" id="fig|1073366.3.peg.2441"/>
<evidence type="ECO:0000256" key="7">
    <source>
        <dbReference type="ARBA" id="ARBA00023237"/>
    </source>
</evidence>
<comment type="caution">
    <text evidence="10">The sequence shown here is derived from an EMBL/GenBank/DDBJ whole genome shotgun (WGS) entry which is preliminary data.</text>
</comment>
<protein>
    <recommendedName>
        <fullName evidence="9">TonB-dependent receptor plug domain-containing protein</fullName>
    </recommendedName>
</protein>
<dbReference type="SUPFAM" id="SSF49464">
    <property type="entry name" value="Carboxypeptidase regulatory domain-like"/>
    <property type="match status" value="1"/>
</dbReference>
<evidence type="ECO:0000256" key="1">
    <source>
        <dbReference type="ARBA" id="ARBA00004571"/>
    </source>
</evidence>
<dbReference type="InterPro" id="IPR012910">
    <property type="entry name" value="Plug_dom"/>
</dbReference>
<evidence type="ECO:0000313" key="11">
    <source>
        <dbReference type="Proteomes" id="UP000018727"/>
    </source>
</evidence>
<dbReference type="HOGENOM" id="CLU_016091_0_0_10"/>
<dbReference type="Gene3D" id="2.170.130.10">
    <property type="entry name" value="TonB-dependent receptor, plug domain"/>
    <property type="match status" value="1"/>
</dbReference>
<dbReference type="InterPro" id="IPR037066">
    <property type="entry name" value="Plug_dom_sf"/>
</dbReference>
<dbReference type="AlphaFoldDB" id="V8CH35"/>
<keyword evidence="7 8" id="KW-0998">Cell outer membrane</keyword>
<keyword evidence="5" id="KW-0732">Signal</keyword>
<dbReference type="PANTHER" id="PTHR30069">
    <property type="entry name" value="TONB-DEPENDENT OUTER MEMBRANE RECEPTOR"/>
    <property type="match status" value="1"/>
</dbReference>
<dbReference type="PANTHER" id="PTHR30069:SF29">
    <property type="entry name" value="HEMOGLOBIN AND HEMOGLOBIN-HAPTOGLOBIN-BINDING PROTEIN 1-RELATED"/>
    <property type="match status" value="1"/>
</dbReference>
<dbReference type="GO" id="GO:0009279">
    <property type="term" value="C:cell outer membrane"/>
    <property type="evidence" value="ECO:0007669"/>
    <property type="project" value="UniProtKB-SubCell"/>
</dbReference>
<dbReference type="Pfam" id="PF07715">
    <property type="entry name" value="Plug"/>
    <property type="match status" value="1"/>
</dbReference>
<gene>
    <name evidence="10" type="ORF">HMPREF1173_02379</name>
</gene>
<dbReference type="Proteomes" id="UP000018727">
    <property type="component" value="Unassembled WGS sequence"/>
</dbReference>
<evidence type="ECO:0000259" key="9">
    <source>
        <dbReference type="Pfam" id="PF07715"/>
    </source>
</evidence>
<organism evidence="10 11">
    <name type="scientific">Prevotella nigrescens CC14M</name>
    <dbReference type="NCBI Taxonomy" id="1073366"/>
    <lineage>
        <taxon>Bacteria</taxon>
        <taxon>Pseudomonadati</taxon>
        <taxon>Bacteroidota</taxon>
        <taxon>Bacteroidia</taxon>
        <taxon>Bacteroidales</taxon>
        <taxon>Prevotellaceae</taxon>
        <taxon>Prevotella</taxon>
    </lineage>
</organism>
<dbReference type="Pfam" id="PF13715">
    <property type="entry name" value="CarbopepD_reg_2"/>
    <property type="match status" value="1"/>
</dbReference>
<evidence type="ECO:0000256" key="3">
    <source>
        <dbReference type="ARBA" id="ARBA00022452"/>
    </source>
</evidence>
<keyword evidence="4 8" id="KW-0812">Transmembrane</keyword>
<evidence type="ECO:0000256" key="5">
    <source>
        <dbReference type="ARBA" id="ARBA00022729"/>
    </source>
</evidence>
<evidence type="ECO:0000313" key="10">
    <source>
        <dbReference type="EMBL" id="ETD26031.1"/>
    </source>
</evidence>
<comment type="similarity">
    <text evidence="8">Belongs to the TonB-dependent receptor family.</text>
</comment>
<feature type="domain" description="TonB-dependent receptor plug" evidence="9">
    <location>
        <begin position="125"/>
        <end position="229"/>
    </location>
</feature>
<evidence type="ECO:0000256" key="8">
    <source>
        <dbReference type="PROSITE-ProRule" id="PRU01360"/>
    </source>
</evidence>
<reference evidence="10 11" key="1">
    <citation type="submission" date="2013-10" db="EMBL/GenBank/DDBJ databases">
        <title>The Genome Sequence of Prevotella nigrescens CC14M.</title>
        <authorList>
            <consortium name="The Broad Institute Genomics Platform"/>
            <person name="Earl A."/>
            <person name="Allen-Vercoe E."/>
            <person name="Daigneault M."/>
            <person name="Young S.K."/>
            <person name="Zeng Q."/>
            <person name="Gargeya S."/>
            <person name="Fitzgerald M."/>
            <person name="Abouelleil A."/>
            <person name="Alvarado L."/>
            <person name="Chapman S.B."/>
            <person name="Gainer-Dewar J."/>
            <person name="Goldberg J."/>
            <person name="Griggs A."/>
            <person name="Gujja S."/>
            <person name="Hansen M."/>
            <person name="Howarth C."/>
            <person name="Imamovic A."/>
            <person name="Ireland A."/>
            <person name="Larimer J."/>
            <person name="McCowan C."/>
            <person name="Murphy C."/>
            <person name="Pearson M."/>
            <person name="Poon T.W."/>
            <person name="Priest M."/>
            <person name="Roberts A."/>
            <person name="Saif S."/>
            <person name="Shea T."/>
            <person name="Sykes S."/>
            <person name="Wortman J."/>
            <person name="Nusbaum C."/>
            <person name="Birren B."/>
        </authorList>
    </citation>
    <scope>NUCLEOTIDE SEQUENCE [LARGE SCALE GENOMIC DNA]</scope>
    <source>
        <strain evidence="10 11">CC14M</strain>
    </source>
</reference>
<evidence type="ECO:0000256" key="2">
    <source>
        <dbReference type="ARBA" id="ARBA00022448"/>
    </source>
</evidence>
<keyword evidence="2 8" id="KW-0813">Transport</keyword>
<dbReference type="InterPro" id="IPR008969">
    <property type="entry name" value="CarboxyPept-like_regulatory"/>
</dbReference>
<keyword evidence="11" id="KW-1185">Reference proteome</keyword>
<keyword evidence="6 8" id="KW-0472">Membrane</keyword>
<dbReference type="GO" id="GO:0015344">
    <property type="term" value="F:siderophore uptake transmembrane transporter activity"/>
    <property type="evidence" value="ECO:0007669"/>
    <property type="project" value="TreeGrafter"/>
</dbReference>
<sequence>MLRQQVKRLLLLIEGVLIPLIGLAQHSLSGRVVSEKDGTPIVNAAIYIKNNNIGVFTDQNGLYHIKFPQSGKYTIRVSFMGYNTIIQTVNVKGESTLNFTLKENSHELNEVVVRGSAQKAEINRIRQSPMAVTVVDGAKLRGRSSGIEEILTRTSGIKVRKSGGLGSASRISVHGLEGKRVAVYINGFPLNSPDGSFDINDIPIDVIKYIEVYKGIVPAEYGGDGLGGAINIVTREDECDLVGFTQELASFGTFKTLASAQKLFAKSGILFNIAFFRNKSKNNYMMSWPVFETNLPASEYRKVRRNNDYYDAEFYHVGIGFRKQYFDKLDLECAFYRNKKGIQSLNFDSRYAYTKSLNIMPTLNMEKKNFIFKDLELKNTLVVPIIRSNMTDTATTRTQWNGTVTPANGETEDNLFNESHDRQFELRNKFNLKYTLGRHTFNLNDQFVFSDYRPKDDRMNEYLGFDPSSFPSKMTSNNIGLSYLFASSNNRFQNSLTISIYYLKSKIYRTSDALSKDKTESVFAPQQTNVNKTYYGFSEGLSYELWKGVRGKISFSHNVRIPDTGELFGNGMSIKPSVNLQPEVGDNLNIGVIMDKRNLLGLTRVQWETNFYYMYMKNMIRLFPADIRSIYINLGKTSTLGFDTDLKVDITPNVYAYFNLTLQDIRDRQKWLNDEKGSDNPTYDKHVPNIPSFYYNYGMEYHVEGLLGKKELSRVYVDVSHVGEFDWGWQMSTLPDQRKKWIIPSNDVFTIGLQQSFWHNNVSLSFEVENIFDKENYMEFKMPLQGRTFKAKLRFNLFRDKVSGGAMSM</sequence>
<accession>V8CH35</accession>
<dbReference type="PROSITE" id="PS52016">
    <property type="entry name" value="TONB_DEPENDENT_REC_3"/>
    <property type="match status" value="1"/>
</dbReference>
<dbReference type="SUPFAM" id="SSF56935">
    <property type="entry name" value="Porins"/>
    <property type="match status" value="1"/>
</dbReference>
<dbReference type="Gene3D" id="2.40.170.20">
    <property type="entry name" value="TonB-dependent receptor, beta-barrel domain"/>
    <property type="match status" value="1"/>
</dbReference>
<dbReference type="RefSeq" id="WP_023926444.1">
    <property type="nucleotide sequence ID" value="NZ_KI669428.1"/>
</dbReference>
<dbReference type="GO" id="GO:0044718">
    <property type="term" value="P:siderophore transmembrane transport"/>
    <property type="evidence" value="ECO:0007669"/>
    <property type="project" value="TreeGrafter"/>
</dbReference>
<evidence type="ECO:0000256" key="4">
    <source>
        <dbReference type="ARBA" id="ARBA00022692"/>
    </source>
</evidence>
<dbReference type="EMBL" id="AZJH01000039">
    <property type="protein sequence ID" value="ETD26031.1"/>
    <property type="molecule type" value="Genomic_DNA"/>
</dbReference>
<dbReference type="Gene3D" id="2.60.40.1120">
    <property type="entry name" value="Carboxypeptidase-like, regulatory domain"/>
    <property type="match status" value="1"/>
</dbReference>